<comment type="caution">
    <text evidence="1">The sequence shown here is derived from an EMBL/GenBank/DDBJ whole genome shotgun (WGS) entry which is preliminary data.</text>
</comment>
<proteinExistence type="predicted"/>
<sequence>MSSEVLHSFSGALQASLSVLLVIFYGVIASQFDLLDNASVKKVSHVSVKLFLPFLLITKIGSEVTLENAINYVPILIWAIVYSVVSLLIGQLAVKVFKLPPWVTPAIAFNNTTSLPLLLIQSMESTGILESILKDGESTSEAISRAQSYFLICSVVSNCMTFAVGPRLLDDDSSDSGDDDNEDLDQVTQRIKRNRQRRLGENGHTTQPDNNTDQHNDNEGQQENETTSLLPDRFHQIESQVFHNVHNTTHSILYQHNIHPSQLSSRTNTVLDIILSFLNAPLLGATIGLVIGLVPALHRAFFADSSSGGIFTAWLTASVRNTGDLFVSLQVIIVGVKLSSSLRKIKRGDDGDSAGYIPWSAAAFVFFMRYVFWPLVSVPLVFGLAKSGHLVGGNKDAVLWFAMMLMPTGPPAMSLIPMADVSGKDESIKMSMAKLLTAMYTLSPLLAVVVVGALKACKSAMNS</sequence>
<organism evidence="1 2">
    <name type="scientific">Neophaeococcomyces mojaviensis</name>
    <dbReference type="NCBI Taxonomy" id="3383035"/>
    <lineage>
        <taxon>Eukaryota</taxon>
        <taxon>Fungi</taxon>
        <taxon>Dikarya</taxon>
        <taxon>Ascomycota</taxon>
        <taxon>Pezizomycotina</taxon>
        <taxon>Eurotiomycetes</taxon>
        <taxon>Chaetothyriomycetidae</taxon>
        <taxon>Chaetothyriales</taxon>
        <taxon>Chaetothyriales incertae sedis</taxon>
        <taxon>Neophaeococcomyces</taxon>
    </lineage>
</organism>
<accession>A0ACC2ZTS0</accession>
<protein>
    <submittedName>
        <fullName evidence="1">Uncharacterized protein</fullName>
    </submittedName>
</protein>
<keyword evidence="2" id="KW-1185">Reference proteome</keyword>
<dbReference type="EMBL" id="JAPDRQ010000288">
    <property type="protein sequence ID" value="KAJ9651018.1"/>
    <property type="molecule type" value="Genomic_DNA"/>
</dbReference>
<name>A0ACC2ZTS0_9EURO</name>
<gene>
    <name evidence="1" type="ORF">H2198_009693</name>
</gene>
<evidence type="ECO:0000313" key="2">
    <source>
        <dbReference type="Proteomes" id="UP001172386"/>
    </source>
</evidence>
<evidence type="ECO:0000313" key="1">
    <source>
        <dbReference type="EMBL" id="KAJ9651018.1"/>
    </source>
</evidence>
<dbReference type="Proteomes" id="UP001172386">
    <property type="component" value="Unassembled WGS sequence"/>
</dbReference>
<reference evidence="1" key="1">
    <citation type="submission" date="2022-10" db="EMBL/GenBank/DDBJ databases">
        <title>Culturing micro-colonial fungi from biological soil crusts in the Mojave desert and describing Neophaeococcomyces mojavensis, and introducing the new genera and species Taxawa tesnikishii.</title>
        <authorList>
            <person name="Kurbessoian T."/>
            <person name="Stajich J.E."/>
        </authorList>
    </citation>
    <scope>NUCLEOTIDE SEQUENCE</scope>
    <source>
        <strain evidence="1">JES_112</strain>
    </source>
</reference>